<evidence type="ECO:0000313" key="2">
    <source>
        <dbReference type="EMBL" id="KAJ9580917.1"/>
    </source>
</evidence>
<feature type="region of interest" description="Disordered" evidence="1">
    <location>
        <begin position="245"/>
        <end position="301"/>
    </location>
</feature>
<evidence type="ECO:0000256" key="1">
    <source>
        <dbReference type="SAM" id="MobiDB-lite"/>
    </source>
</evidence>
<proteinExistence type="predicted"/>
<feature type="compositionally biased region" description="Basic residues" evidence="1">
    <location>
        <begin position="272"/>
        <end position="283"/>
    </location>
</feature>
<reference evidence="2" key="1">
    <citation type="journal article" date="2023" name="IScience">
        <title>Live-bearing cockroach genome reveals convergent evolutionary mechanisms linked to viviparity in insects and beyond.</title>
        <authorList>
            <person name="Fouks B."/>
            <person name="Harrison M.C."/>
            <person name="Mikhailova A.A."/>
            <person name="Marchal E."/>
            <person name="English S."/>
            <person name="Carruthers M."/>
            <person name="Jennings E.C."/>
            <person name="Chiamaka E.L."/>
            <person name="Frigard R.A."/>
            <person name="Pippel M."/>
            <person name="Attardo G.M."/>
            <person name="Benoit J.B."/>
            <person name="Bornberg-Bauer E."/>
            <person name="Tobe S.S."/>
        </authorList>
    </citation>
    <scope>NUCLEOTIDE SEQUENCE</scope>
    <source>
        <strain evidence="2">Stay&amp;Tobe</strain>
    </source>
</reference>
<protein>
    <submittedName>
        <fullName evidence="2">Uncharacterized protein</fullName>
    </submittedName>
</protein>
<feature type="compositionally biased region" description="Basic and acidic residues" evidence="1">
    <location>
        <begin position="382"/>
        <end position="393"/>
    </location>
</feature>
<comment type="caution">
    <text evidence="2">The sequence shown here is derived from an EMBL/GenBank/DDBJ whole genome shotgun (WGS) entry which is preliminary data.</text>
</comment>
<evidence type="ECO:0000313" key="3">
    <source>
        <dbReference type="Proteomes" id="UP001233999"/>
    </source>
</evidence>
<organism evidence="2 3">
    <name type="scientific">Diploptera punctata</name>
    <name type="common">Pacific beetle cockroach</name>
    <dbReference type="NCBI Taxonomy" id="6984"/>
    <lineage>
        <taxon>Eukaryota</taxon>
        <taxon>Metazoa</taxon>
        <taxon>Ecdysozoa</taxon>
        <taxon>Arthropoda</taxon>
        <taxon>Hexapoda</taxon>
        <taxon>Insecta</taxon>
        <taxon>Pterygota</taxon>
        <taxon>Neoptera</taxon>
        <taxon>Polyneoptera</taxon>
        <taxon>Dictyoptera</taxon>
        <taxon>Blattodea</taxon>
        <taxon>Blaberoidea</taxon>
        <taxon>Blaberidae</taxon>
        <taxon>Diplopterinae</taxon>
        <taxon>Diploptera</taxon>
    </lineage>
</organism>
<dbReference type="AlphaFoldDB" id="A0AAD8E8U2"/>
<dbReference type="Proteomes" id="UP001233999">
    <property type="component" value="Unassembled WGS sequence"/>
</dbReference>
<gene>
    <name evidence="2" type="ORF">L9F63_023906</name>
</gene>
<reference evidence="2" key="2">
    <citation type="submission" date="2023-05" db="EMBL/GenBank/DDBJ databases">
        <authorList>
            <person name="Fouks B."/>
        </authorList>
    </citation>
    <scope>NUCLEOTIDE SEQUENCE</scope>
    <source>
        <strain evidence="2">Stay&amp;Tobe</strain>
        <tissue evidence="2">Testes</tissue>
    </source>
</reference>
<keyword evidence="3" id="KW-1185">Reference proteome</keyword>
<sequence length="413" mass="47882">MEIGCYIQETDKEPEDICGSDFQLYRNRLEFKLAKCLDKIGLFELPYYMCTSVNQNSVNEENESGDIGLRFLDIPPMGQQTRWIPSSNKKVLNKHLSHVQNYNQQRGTYLDRQPNSGHYHGQSPRTNKYLVRHLDENRYHKHPFSLHTHHLADHQNQYKIHQSAENIHNLIPYETRYPSRLPQHSHLPYFTHFVPRHEIRQTLIPQSILKSPFYAIPRTADYYNMGNFISNEIKNAICKEQSDLGSTPNVDNVTSYGRSVQDSSKEKSEKSKKNKPSTKHVKKSNNSNNKTKTEDEGELRNLNTNQDMVANYESSQQMVAERSNLKELQNSKSSNVRKSKKAQQLFDKTKDKKLNKPHPSKPHNENEASNKNVEIVEELEYNDEKSDVTDERIQSMSDGSSADMSAPIEENED</sequence>
<name>A0AAD8E8U2_DIPPU</name>
<feature type="compositionally biased region" description="Low complexity" evidence="1">
    <location>
        <begin position="395"/>
        <end position="406"/>
    </location>
</feature>
<feature type="region of interest" description="Disordered" evidence="1">
    <location>
        <begin position="327"/>
        <end position="413"/>
    </location>
</feature>
<accession>A0AAD8E8U2</accession>
<feature type="compositionally biased region" description="Polar residues" evidence="1">
    <location>
        <begin position="245"/>
        <end position="262"/>
    </location>
</feature>
<dbReference type="EMBL" id="JASPKZ010008095">
    <property type="protein sequence ID" value="KAJ9580917.1"/>
    <property type="molecule type" value="Genomic_DNA"/>
</dbReference>